<protein>
    <submittedName>
        <fullName evidence="2">Uncharacterized protein</fullName>
    </submittedName>
</protein>
<feature type="transmembrane region" description="Helical" evidence="1">
    <location>
        <begin position="251"/>
        <end position="271"/>
    </location>
</feature>
<keyword evidence="3" id="KW-1185">Reference proteome</keyword>
<evidence type="ECO:0000313" key="2">
    <source>
        <dbReference type="EMBL" id="THH16854.1"/>
    </source>
</evidence>
<keyword evidence="1" id="KW-0812">Transmembrane</keyword>
<organism evidence="2 3">
    <name type="scientific">Bondarzewia mesenterica</name>
    <dbReference type="NCBI Taxonomy" id="1095465"/>
    <lineage>
        <taxon>Eukaryota</taxon>
        <taxon>Fungi</taxon>
        <taxon>Dikarya</taxon>
        <taxon>Basidiomycota</taxon>
        <taxon>Agaricomycotina</taxon>
        <taxon>Agaricomycetes</taxon>
        <taxon>Russulales</taxon>
        <taxon>Bondarzewiaceae</taxon>
        <taxon>Bondarzewia</taxon>
    </lineage>
</organism>
<feature type="transmembrane region" description="Helical" evidence="1">
    <location>
        <begin position="283"/>
        <end position="302"/>
    </location>
</feature>
<dbReference type="OrthoDB" id="3214103at2759"/>
<gene>
    <name evidence="2" type="ORF">EW146_g3859</name>
</gene>
<proteinExistence type="predicted"/>
<keyword evidence="1" id="KW-1133">Transmembrane helix</keyword>
<feature type="transmembrane region" description="Helical" evidence="1">
    <location>
        <begin position="79"/>
        <end position="102"/>
    </location>
</feature>
<dbReference type="EMBL" id="SGPL01000140">
    <property type="protein sequence ID" value="THH16854.1"/>
    <property type="molecule type" value="Genomic_DNA"/>
</dbReference>
<sequence>MRLAAMVQTMSQIPALCSVRALHYKVSQGKPTSLHCFALITHLLASSTTIPYIRSAMNTTVTEPSEVIQHVGIVLQNNVIQALVVTLLYGFFCILICYSSYLLLQKGLKSRANLILFIVTLIMFASSTCYWGVNLANTIKQIQDVLILNPDHTLESKFSTANDFTNLMYVESQISSTIIYLLGDAIIIWRAWVLYPNNKKPVIATVGLLICATKLMANIMAVSLIGYKAWKYRQEIKNNLDNHKKTQIEKILALLVESGILYCFIWIVNIIMDFNASNDVDVLFGVCVQIAGIYPTIIVVLVSHQNTVWEMSGIPITADHNGQSLSMPQFAAAPQSRRSITTKGQVRSRVSILQLQSYQSVGGIAEVARVEEGLKDEAALV</sequence>
<evidence type="ECO:0000256" key="1">
    <source>
        <dbReference type="SAM" id="Phobius"/>
    </source>
</evidence>
<name>A0A4S4LW96_9AGAM</name>
<dbReference type="Proteomes" id="UP000310158">
    <property type="component" value="Unassembled WGS sequence"/>
</dbReference>
<dbReference type="AlphaFoldDB" id="A0A4S4LW96"/>
<comment type="caution">
    <text evidence="2">The sequence shown here is derived from an EMBL/GenBank/DDBJ whole genome shotgun (WGS) entry which is preliminary data.</text>
</comment>
<accession>A0A4S4LW96</accession>
<keyword evidence="1" id="KW-0472">Membrane</keyword>
<feature type="transmembrane region" description="Helical" evidence="1">
    <location>
        <begin position="177"/>
        <end position="195"/>
    </location>
</feature>
<feature type="transmembrane region" description="Helical" evidence="1">
    <location>
        <begin position="201"/>
        <end position="230"/>
    </location>
</feature>
<feature type="transmembrane region" description="Helical" evidence="1">
    <location>
        <begin position="114"/>
        <end position="133"/>
    </location>
</feature>
<evidence type="ECO:0000313" key="3">
    <source>
        <dbReference type="Proteomes" id="UP000310158"/>
    </source>
</evidence>
<reference evidence="2 3" key="1">
    <citation type="submission" date="2019-02" db="EMBL/GenBank/DDBJ databases">
        <title>Genome sequencing of the rare red list fungi Bondarzewia mesenterica.</title>
        <authorList>
            <person name="Buettner E."/>
            <person name="Kellner H."/>
        </authorList>
    </citation>
    <scope>NUCLEOTIDE SEQUENCE [LARGE SCALE GENOMIC DNA]</scope>
    <source>
        <strain evidence="2 3">DSM 108281</strain>
    </source>
</reference>